<gene>
    <name evidence="2" type="ORF">C884_00837</name>
</gene>
<keyword evidence="3" id="KW-1185">Reference proteome</keyword>
<dbReference type="STRING" id="71999.KPaMU14_03950"/>
<evidence type="ECO:0000313" key="3">
    <source>
        <dbReference type="Proteomes" id="UP000009877"/>
    </source>
</evidence>
<accession>M2YBQ4</accession>
<feature type="domain" description="ABM" evidence="1">
    <location>
        <begin position="3"/>
        <end position="91"/>
    </location>
</feature>
<reference evidence="2 3" key="1">
    <citation type="journal article" date="2014" name="Genome Announc.">
        <title>Draft Genome Sequence of Kocuria palustris PEL.</title>
        <authorList>
            <person name="Sharma G."/>
            <person name="Khatri I."/>
            <person name="Subramanian S."/>
        </authorList>
    </citation>
    <scope>NUCLEOTIDE SEQUENCE [LARGE SCALE GENOMIC DNA]</scope>
    <source>
        <strain evidence="2 3">PEL</strain>
    </source>
</reference>
<dbReference type="Proteomes" id="UP000009877">
    <property type="component" value="Unassembled WGS sequence"/>
</dbReference>
<comment type="caution">
    <text evidence="2">The sequence shown here is derived from an EMBL/GenBank/DDBJ whole genome shotgun (WGS) entry which is preliminary data.</text>
</comment>
<dbReference type="InterPro" id="IPR050404">
    <property type="entry name" value="Heme-degrading_MO"/>
</dbReference>
<sequence>MSVVKINVLSVPEGAGAELEQRFASRKHSVDGSDGFEGFELLRPTGGESRYFVVTRWRDEASFEAWRSQRQPSHESTGRQPVSSQAELLEFEVVDLEG</sequence>
<name>M2YBQ4_9MICC</name>
<organism evidence="2 3">
    <name type="scientific">Kocuria palustris PEL</name>
    <dbReference type="NCBI Taxonomy" id="1236550"/>
    <lineage>
        <taxon>Bacteria</taxon>
        <taxon>Bacillati</taxon>
        <taxon>Actinomycetota</taxon>
        <taxon>Actinomycetes</taxon>
        <taxon>Micrococcales</taxon>
        <taxon>Micrococcaceae</taxon>
        <taxon>Kocuria</taxon>
    </lineage>
</organism>
<proteinExistence type="predicted"/>
<dbReference type="PROSITE" id="PS51725">
    <property type="entry name" value="ABM"/>
    <property type="match status" value="1"/>
</dbReference>
<dbReference type="GO" id="GO:0004497">
    <property type="term" value="F:monooxygenase activity"/>
    <property type="evidence" value="ECO:0007669"/>
    <property type="project" value="UniProtKB-KW"/>
</dbReference>
<keyword evidence="2" id="KW-0503">Monooxygenase</keyword>
<evidence type="ECO:0000313" key="2">
    <source>
        <dbReference type="EMBL" id="EME36069.1"/>
    </source>
</evidence>
<dbReference type="SUPFAM" id="SSF54909">
    <property type="entry name" value="Dimeric alpha+beta barrel"/>
    <property type="match status" value="1"/>
</dbReference>
<dbReference type="AlphaFoldDB" id="M2YBQ4"/>
<dbReference type="Gene3D" id="3.30.70.100">
    <property type="match status" value="1"/>
</dbReference>
<keyword evidence="2" id="KW-0560">Oxidoreductase</keyword>
<dbReference type="PANTHER" id="PTHR34474:SF2">
    <property type="entry name" value="SIGNAL TRANSDUCTION PROTEIN TRAP"/>
    <property type="match status" value="1"/>
</dbReference>
<evidence type="ECO:0000259" key="1">
    <source>
        <dbReference type="PROSITE" id="PS51725"/>
    </source>
</evidence>
<dbReference type="RefSeq" id="WP_006215263.1">
    <property type="nucleotide sequence ID" value="NZ_ANHZ02000018.1"/>
</dbReference>
<protein>
    <submittedName>
        <fullName evidence="2">Antibiotic biosynthesis monooxygenase</fullName>
    </submittedName>
</protein>
<dbReference type="PANTHER" id="PTHR34474">
    <property type="entry name" value="SIGNAL TRANSDUCTION PROTEIN TRAP"/>
    <property type="match status" value="1"/>
</dbReference>
<dbReference type="InterPro" id="IPR007138">
    <property type="entry name" value="ABM_dom"/>
</dbReference>
<dbReference type="InterPro" id="IPR011008">
    <property type="entry name" value="Dimeric_a/b-barrel"/>
</dbReference>
<dbReference type="EMBL" id="ANHZ02000018">
    <property type="protein sequence ID" value="EME36069.1"/>
    <property type="molecule type" value="Genomic_DNA"/>
</dbReference>
<dbReference type="Pfam" id="PF03992">
    <property type="entry name" value="ABM"/>
    <property type="match status" value="1"/>
</dbReference>